<keyword evidence="1" id="KW-0472">Membrane</keyword>
<dbReference type="PANTHER" id="PTHR38454:SF1">
    <property type="entry name" value="INTEGRAL MEMBRANE PROTEIN"/>
    <property type="match status" value="1"/>
</dbReference>
<feature type="transmembrane region" description="Helical" evidence="1">
    <location>
        <begin position="413"/>
        <end position="432"/>
    </location>
</feature>
<feature type="transmembrane region" description="Helical" evidence="1">
    <location>
        <begin position="160"/>
        <end position="184"/>
    </location>
</feature>
<dbReference type="EMBL" id="ACJA02000004">
    <property type="protein sequence ID" value="EFH94915.1"/>
    <property type="molecule type" value="Genomic_DNA"/>
</dbReference>
<dbReference type="InterPro" id="IPR018580">
    <property type="entry name" value="Uncharacterised_YfhO"/>
</dbReference>
<feature type="transmembrane region" description="Helical" evidence="1">
    <location>
        <begin position="91"/>
        <end position="110"/>
    </location>
</feature>
<feature type="transmembrane region" description="Helical" evidence="1">
    <location>
        <begin position="204"/>
        <end position="235"/>
    </location>
</feature>
<feature type="transmembrane region" description="Helical" evidence="1">
    <location>
        <begin position="439"/>
        <end position="456"/>
    </location>
</feature>
<feature type="transmembrane region" description="Helical" evidence="1">
    <location>
        <begin position="130"/>
        <end position="148"/>
    </location>
</feature>
<sequence>MKVEDNVVLKKWLNSNVKQFLVITFMSVILTLILFSTHIYEYIVNGTVFSGSGDGFRQMMPFQMYLYEHLSSFSSLYDASFGLGGDYMKGLSYYYSLSPLMWLNFLFIKIGETVGIFNPTTIHFWPTNQLIMAMVRAIITFVVTFYLFKILHFKRSTNMIATILYGMSTVVIYFNFTWSFYGNLLYLLPLSILGLERYFQQRKIGIFIVAIALTLFSNFYFSYYQAIIIGCYYLYRLIFTYKYDIVSRTQKLICVISATVLSVLSSVFGLFTGISAFLENDRKQNPNVDIPFLTPLDYHYFFFSDGFFITISILTIVALLSFKLYRFYFYRLFAIVTWVLFIGSLSQYFDSAFNGFSFPERRWVYILALSSSALCGLFIQHLSTLNMKYYLIRTIPVSIIALLYVLLSPTHPLALIVGIILQMVLAVILKFSLWRYKKLTVAILVLIVMIQQIVILDNNKNMAIKPYQQSLSSLKQHDYHSNYVNQLIKKINKNATGPFNRIDYMSDYALNSPFIYHYNGISLYSSIFNGDILKYYDKTLQINMPIDKNSTYRLLGNRQNLLSLWNVNDRIRVNHDDNLPYGFKINSEHKDNKVRWIHSKNTIHYPSAHITNKVFSNKELKSPLDKEQAMLQGIVSNNTKDVNTHFKANKNLLSDSTIKLNSAAWQSPTKHLLQVKQNNGGLTVQLPKSVSNQFKDLYFEMDLELLSPDKAHDVKVNEYTQERNKLTYKYRRFVTPVTIRIKASDRIRLSLPKGKYRVNLKGIYGEDYTTLKDASNSLEAVKVRKTKQGYTITKNKNSSGYIVLPTAYNQGMKATSGDQSLKVEQVNGVMTGIKAPKNITKIQLSYTPPYYYLLITITIFGIICSIIFTRWARQK</sequence>
<name>A0A0E1X8I9_STAAU</name>
<protein>
    <submittedName>
        <fullName evidence="2">Bacterial membrane protein YfhO</fullName>
    </submittedName>
</protein>
<feature type="transmembrane region" description="Helical" evidence="1">
    <location>
        <begin position="363"/>
        <end position="382"/>
    </location>
</feature>
<evidence type="ECO:0000256" key="1">
    <source>
        <dbReference type="SAM" id="Phobius"/>
    </source>
</evidence>
<dbReference type="Proteomes" id="UP000003455">
    <property type="component" value="Chromosome"/>
</dbReference>
<feature type="transmembrane region" description="Helical" evidence="1">
    <location>
        <begin position="850"/>
        <end position="872"/>
    </location>
</feature>
<feature type="transmembrane region" description="Helical" evidence="1">
    <location>
        <begin position="20"/>
        <end position="40"/>
    </location>
</feature>
<accession>A0A0E1X8I9</accession>
<feature type="transmembrane region" description="Helical" evidence="1">
    <location>
        <begin position="255"/>
        <end position="278"/>
    </location>
</feature>
<gene>
    <name evidence="2" type="ORF">HMPREF0769_12536</name>
</gene>
<feature type="transmembrane region" description="Helical" evidence="1">
    <location>
        <begin position="298"/>
        <end position="322"/>
    </location>
</feature>
<dbReference type="HOGENOM" id="CLU_022125_0_0_9"/>
<feature type="transmembrane region" description="Helical" evidence="1">
    <location>
        <begin position="329"/>
        <end position="348"/>
    </location>
</feature>
<dbReference type="PANTHER" id="PTHR38454">
    <property type="entry name" value="INTEGRAL MEMBRANE PROTEIN-RELATED"/>
    <property type="match status" value="1"/>
</dbReference>
<reference evidence="2" key="1">
    <citation type="submission" date="2010-05" db="EMBL/GenBank/DDBJ databases">
        <authorList>
            <person name="Muzny D."/>
            <person name="Qin X."/>
            <person name="Buhay C."/>
            <person name="Dugan-Rocha S."/>
            <person name="Ding Y."/>
            <person name="Chen G."/>
            <person name="Hawes A."/>
            <person name="Holder M."/>
            <person name="Jhangiani S."/>
            <person name="Johnson A."/>
            <person name="Khan Z."/>
            <person name="Li Z."/>
            <person name="Liu W."/>
            <person name="Liu X."/>
            <person name="Perez L."/>
            <person name="Shen H."/>
            <person name="Wang Q."/>
            <person name="Watt J."/>
            <person name="Xi L."/>
            <person name="Xin Y."/>
            <person name="Zhou J."/>
            <person name="Deng J."/>
            <person name="Jiang H."/>
            <person name="Liu Y."/>
            <person name="Qu J."/>
            <person name="Song X.-Z."/>
            <person name="Zhang L."/>
            <person name="Villasana D."/>
            <person name="Johnson A."/>
            <person name="Liu J."/>
            <person name="Liyanage D."/>
            <person name="Lorensuhewa L."/>
            <person name="Robinson T."/>
            <person name="Song A."/>
            <person name="Song B.-B."/>
            <person name="Dinh H."/>
            <person name="Thornton R."/>
            <person name="Coyle M."/>
            <person name="Francisco L."/>
            <person name="Jackson L."/>
            <person name="Javaid M."/>
            <person name="Korchina V."/>
            <person name="Kovar C."/>
            <person name="Mata R."/>
            <person name="Mathew T."/>
            <person name="Ngo R."/>
            <person name="Nguyen L."/>
            <person name="Nguyen N."/>
            <person name="Okwuonu G."/>
            <person name="Ongeri F."/>
            <person name="Pham C."/>
            <person name="Simmons D."/>
            <person name="Wilczek-Boney K."/>
            <person name="Hale W."/>
            <person name="Jakkamsetti A."/>
            <person name="Pham P."/>
            <person name="Ruth R."/>
            <person name="San Lucas F."/>
            <person name="Warren J."/>
            <person name="Zhang J."/>
            <person name="Zhao Z."/>
            <person name="Zhou C."/>
            <person name="Zhu D."/>
            <person name="Lee S."/>
            <person name="Bess C."/>
            <person name="Blankenburg K."/>
            <person name="Forbes L."/>
            <person name="Fu Q."/>
            <person name="Gubbala S."/>
            <person name="Hirani K."/>
            <person name="Jayaseelan J.C."/>
            <person name="Lara F."/>
            <person name="Munidasa M."/>
            <person name="Palculict T."/>
            <person name="Patil S."/>
            <person name="Pu L.-L."/>
            <person name="Saada N."/>
            <person name="Tang L."/>
            <person name="Weissenberger G."/>
            <person name="Zhu Y."/>
            <person name="Hemphill L."/>
            <person name="Shang Y."/>
            <person name="Youmans B."/>
            <person name="Ayvaz T."/>
            <person name="Ross M."/>
            <person name="Santibanez J."/>
            <person name="Aqrawi P."/>
            <person name="Gross S."/>
            <person name="Joshi V."/>
            <person name="Fowler G."/>
            <person name="Nazareth L."/>
            <person name="Reid J."/>
            <person name="Worley K."/>
            <person name="Petrosino J."/>
            <person name="Highlander S."/>
            <person name="Gibbs R."/>
        </authorList>
    </citation>
    <scope>NUCLEOTIDE SEQUENCE [LARGE SCALE GENOMIC DNA]</scope>
    <source>
        <strain evidence="2">MN8</strain>
    </source>
</reference>
<dbReference type="Pfam" id="PF09586">
    <property type="entry name" value="YfhO"/>
    <property type="match status" value="1"/>
</dbReference>
<keyword evidence="1" id="KW-0812">Transmembrane</keyword>
<evidence type="ECO:0000313" key="2">
    <source>
        <dbReference type="EMBL" id="EFH94915.1"/>
    </source>
</evidence>
<proteinExistence type="predicted"/>
<keyword evidence="1" id="KW-1133">Transmembrane helix</keyword>
<dbReference type="AlphaFoldDB" id="A0A0E1X8I9"/>
<feature type="transmembrane region" description="Helical" evidence="1">
    <location>
        <begin position="389"/>
        <end position="407"/>
    </location>
</feature>
<comment type="caution">
    <text evidence="2">The sequence shown here is derived from an EMBL/GenBank/DDBJ whole genome shotgun (WGS) entry which is preliminary data.</text>
</comment>
<organism evidence="2">
    <name type="scientific">Staphylococcus aureus subsp. aureus MN8</name>
    <dbReference type="NCBI Taxonomy" id="548470"/>
    <lineage>
        <taxon>Bacteria</taxon>
        <taxon>Bacillati</taxon>
        <taxon>Bacillota</taxon>
        <taxon>Bacilli</taxon>
        <taxon>Bacillales</taxon>
        <taxon>Staphylococcaceae</taxon>
        <taxon>Staphylococcus</taxon>
    </lineage>
</organism>